<dbReference type="InterPro" id="IPR044554">
    <property type="entry name" value="ANAPC2"/>
</dbReference>
<comment type="caution">
    <text evidence="4">The sequence shown here is derived from an EMBL/GenBank/DDBJ whole genome shotgun (WGS) entry which is preliminary data.</text>
</comment>
<dbReference type="InterPro" id="IPR059120">
    <property type="entry name" value="Cullin-like_AB"/>
</dbReference>
<dbReference type="InterPro" id="IPR016158">
    <property type="entry name" value="Cullin_homology"/>
</dbReference>
<evidence type="ECO:0000313" key="5">
    <source>
        <dbReference type="Proteomes" id="UP001470230"/>
    </source>
</evidence>
<protein>
    <recommendedName>
        <fullName evidence="3">Cullin family profile domain-containing protein</fullName>
    </recommendedName>
</protein>
<dbReference type="InterPro" id="IPR057975">
    <property type="entry name" value="TPR_ANAPC2"/>
</dbReference>
<feature type="region of interest" description="Disordered" evidence="2">
    <location>
        <begin position="581"/>
        <end position="600"/>
    </location>
</feature>
<evidence type="ECO:0000256" key="1">
    <source>
        <dbReference type="PROSITE-ProRule" id="PRU00330"/>
    </source>
</evidence>
<evidence type="ECO:0000313" key="4">
    <source>
        <dbReference type="EMBL" id="KAK8894688.1"/>
    </source>
</evidence>
<dbReference type="EMBL" id="JAPFFF010000003">
    <property type="protein sequence ID" value="KAK8894688.1"/>
    <property type="molecule type" value="Genomic_DNA"/>
</dbReference>
<dbReference type="InterPro" id="IPR036317">
    <property type="entry name" value="Cullin_homology_sf"/>
</dbReference>
<dbReference type="Proteomes" id="UP001470230">
    <property type="component" value="Unassembled WGS sequence"/>
</dbReference>
<dbReference type="Pfam" id="PF25773">
    <property type="entry name" value="TPR_ANAPC2"/>
    <property type="match status" value="1"/>
</dbReference>
<dbReference type="Pfam" id="PF26557">
    <property type="entry name" value="Cullin_AB"/>
    <property type="match status" value="1"/>
</dbReference>
<dbReference type="Gene3D" id="3.30.230.130">
    <property type="entry name" value="Cullin, Chain C, Domain 2"/>
    <property type="match status" value="1"/>
</dbReference>
<sequence length="673" mass="76874">MMALMDCIMNLNTSQLQAALTSNSIPIENQNLVAKLILTSIRHFCISVINKSHGGKNISEIAGEYMRELKDFRNTVVQFNPKLDEEIQTLILSILLLHFPNGLSGVQSCDLDALMNLNRDTYDAFTFCGLSSHLRSIVVDRIRLECLKTVEEFMESFEESALDAAFDKLSMLIATFQNRFPDITKERHNLKDAIYKCVVKTRSNMIFEIVTSFPDSKPALLDLQKSCSRTNLHHEVSETAVRIFTNRLLHLGAATSDIVTQYINAIQALNIVDESGGLTRAVSPPIQKYLTTRADLLDTIVDRILEDESLVATGISAQKPNDDDVLRDADAQKELDFAWSPEPMHSHIRDLQSLVRDASDSDALALLLNVYGSIKSFVTQLEKEIAKRIETSPGFTFDNEVRAIELLKWRFGSQSFLYCEVILRDVADSKRLASTFHCSTVQPLIVSNLYWPSMTNDFLKLPSEVEQEIQRYTEEFEKLKHPRKLKWLNSAGCVEIELEFDEGETMQMTVPPICASVALLMNEHKQIDVDLICNQLEVSRNAAETALTFWISSNIFVKEGNKCRMVNKKPILTAVAYESPEVVDDNKEEEEEEEEEPDHRDAKMFQRFVLSILQNRSKEIVTLPVLYDILKKFCRWPKFDRRYDQFEKMIHVYIENKFLTVEDGDVVKLAPQQ</sequence>
<dbReference type="SUPFAM" id="SSF75632">
    <property type="entry name" value="Cullin homology domain"/>
    <property type="match status" value="1"/>
</dbReference>
<keyword evidence="5" id="KW-1185">Reference proteome</keyword>
<dbReference type="SMART" id="SM00182">
    <property type="entry name" value="CULLIN"/>
    <property type="match status" value="1"/>
</dbReference>
<evidence type="ECO:0000256" key="2">
    <source>
        <dbReference type="SAM" id="MobiDB-lite"/>
    </source>
</evidence>
<gene>
    <name evidence="4" type="ORF">M9Y10_023125</name>
</gene>
<feature type="domain" description="Cullin family profile" evidence="3">
    <location>
        <begin position="362"/>
        <end position="551"/>
    </location>
</feature>
<evidence type="ECO:0000259" key="3">
    <source>
        <dbReference type="PROSITE" id="PS50069"/>
    </source>
</evidence>
<dbReference type="PANTHER" id="PTHR45957">
    <property type="entry name" value="ANAPHASE-PROMOTING COMPLEX SUBUNIT 2"/>
    <property type="match status" value="1"/>
</dbReference>
<proteinExistence type="inferred from homology"/>
<reference evidence="4 5" key="1">
    <citation type="submission" date="2024-04" db="EMBL/GenBank/DDBJ databases">
        <title>Tritrichomonas musculus Genome.</title>
        <authorList>
            <person name="Alves-Ferreira E."/>
            <person name="Grigg M."/>
            <person name="Lorenzi H."/>
            <person name="Galac M."/>
        </authorList>
    </citation>
    <scope>NUCLEOTIDE SEQUENCE [LARGE SCALE GENOMIC DNA]</scope>
    <source>
        <strain evidence="4 5">EAF2021</strain>
    </source>
</reference>
<feature type="compositionally biased region" description="Acidic residues" evidence="2">
    <location>
        <begin position="581"/>
        <end position="596"/>
    </location>
</feature>
<dbReference type="PROSITE" id="PS50069">
    <property type="entry name" value="CULLIN_2"/>
    <property type="match status" value="1"/>
</dbReference>
<name>A0ABR2KUG0_9EUKA</name>
<accession>A0ABR2KUG0</accession>
<comment type="similarity">
    <text evidence="1">Belongs to the cullin family.</text>
</comment>
<organism evidence="4 5">
    <name type="scientific">Tritrichomonas musculus</name>
    <dbReference type="NCBI Taxonomy" id="1915356"/>
    <lineage>
        <taxon>Eukaryota</taxon>
        <taxon>Metamonada</taxon>
        <taxon>Parabasalia</taxon>
        <taxon>Tritrichomonadida</taxon>
        <taxon>Tritrichomonadidae</taxon>
        <taxon>Tritrichomonas</taxon>
    </lineage>
</organism>
<dbReference type="PANTHER" id="PTHR45957:SF1">
    <property type="entry name" value="ANAPHASE-PROMOTING COMPLEX SUBUNIT 2"/>
    <property type="match status" value="1"/>
</dbReference>